<feature type="transmembrane region" description="Helical" evidence="7">
    <location>
        <begin position="437"/>
        <end position="454"/>
    </location>
</feature>
<dbReference type="AlphaFoldDB" id="A0A0F0LJD3"/>
<dbReference type="GO" id="GO:0005886">
    <property type="term" value="C:plasma membrane"/>
    <property type="evidence" value="ECO:0007669"/>
    <property type="project" value="UniProtKB-SubCell"/>
</dbReference>
<feature type="domain" description="ABC3 transporter permease C-terminal" evidence="8">
    <location>
        <begin position="752"/>
        <end position="872"/>
    </location>
</feature>
<keyword evidence="4 7" id="KW-1133">Transmembrane helix</keyword>
<organism evidence="9 10">
    <name type="scientific">Microbacterium azadirachtae</name>
    <dbReference type="NCBI Taxonomy" id="582680"/>
    <lineage>
        <taxon>Bacteria</taxon>
        <taxon>Bacillati</taxon>
        <taxon>Actinomycetota</taxon>
        <taxon>Actinomycetes</taxon>
        <taxon>Micrococcales</taxon>
        <taxon>Microbacteriaceae</taxon>
        <taxon>Microbacterium</taxon>
    </lineage>
</organism>
<evidence type="ECO:0000256" key="5">
    <source>
        <dbReference type="ARBA" id="ARBA00023136"/>
    </source>
</evidence>
<evidence type="ECO:0000313" key="9">
    <source>
        <dbReference type="EMBL" id="KJL32779.1"/>
    </source>
</evidence>
<gene>
    <name evidence="9" type="ORF">RS86_02561</name>
</gene>
<accession>A0A0F0LJD3</accession>
<dbReference type="PATRIC" id="fig|582680.6.peg.2629"/>
<evidence type="ECO:0000256" key="2">
    <source>
        <dbReference type="ARBA" id="ARBA00022475"/>
    </source>
</evidence>
<sequence length="886" mass="91568">MTRHPGTPAVVLRTALTTPLLSAFLVLAIAAMTLAGALVPPLIDQARTATVQHQLRDIPEIGRPLTAVQSWIVGMQRGGPGKTDVWSEPLSALQAQRDRQPEPLRSALGAPRAVGDFRAIELQGDRKTPRNAVQLIMDPGLEQRSRLVQGAYPRVTDPAEGIEIVLSEKSAAELDWKVGEVRDRQGLPVTLTGLVAPSGTDDLDWDMLVGSRAPTVQYTPMGDIILQTVGFMAPDEAGVLGDLLTQAATFAWIPLDVSRISAGDAATVSTQLRLFMANPVHVGSSGDFFDNGLQFSSPVADALDRGVTRGSALVAVVSVAAVGPLAVAAVVLALAGRQLALRRRRAAWLARARGASLVQLCVVLGGEALLLGILGAAIGLAAGAMLARGGPDALTMLVAGVLVLVPVCTVPFTVVADLRRTERRDGSAQRRRPLTRLVGEAVVVALAVAVAVILQSRGESLRVDPVLLAMPVLIGAVGTAAVLRLLPLLLDALLRAARRRTGLISLLGPARALRDAALRTAPALAAVIGLAVAVFAVSFAATVSDGIGRTARDATGADIAVSMPYVEEAQIAAARKIPGVAAVATLDADEIGQGASEGVTDRVRVYAVDRNAFARVQQGFDGALPMPASLAATSGGSVPVVASDQLLARFGDGLTVNGHPVRVVAHTAQRTPFGNTEKWVIVDRGNIDRIGVSSPVVTKLFAAVAQGNDPPAVSKELAARLGETATVTTADQLIAQSASDPASSALRVALMVSAAIVAVLLAVAVLQTLMLGSVARARLLALLRAVGYPRRRELPLVAWEVGPALVIALPVGVASGLAMSWLVIGALDLRGFTGGETAPALSLPPGWLAAAVLGFAAVTAVAILLATATAMRLRSAEAIRVADDEG</sequence>
<evidence type="ECO:0000259" key="8">
    <source>
        <dbReference type="Pfam" id="PF02687"/>
    </source>
</evidence>
<dbReference type="Pfam" id="PF02687">
    <property type="entry name" value="FtsX"/>
    <property type="match status" value="1"/>
</dbReference>
<dbReference type="PANTHER" id="PTHR30572">
    <property type="entry name" value="MEMBRANE COMPONENT OF TRANSPORTER-RELATED"/>
    <property type="match status" value="1"/>
</dbReference>
<keyword evidence="3 7" id="KW-0812">Transmembrane</keyword>
<protein>
    <submittedName>
        <fullName evidence="9">FtsX-like permease family protein</fullName>
    </submittedName>
</protein>
<evidence type="ECO:0000256" key="6">
    <source>
        <dbReference type="ARBA" id="ARBA00038076"/>
    </source>
</evidence>
<dbReference type="STRING" id="582680.RS86_02561"/>
<evidence type="ECO:0000256" key="7">
    <source>
        <dbReference type="SAM" id="Phobius"/>
    </source>
</evidence>
<feature type="transmembrane region" description="Helical" evidence="7">
    <location>
        <begin position="521"/>
        <end position="541"/>
    </location>
</feature>
<dbReference type="InterPro" id="IPR050250">
    <property type="entry name" value="Macrolide_Exporter_MacB"/>
</dbReference>
<name>A0A0F0LJD3_9MICO</name>
<dbReference type="Proteomes" id="UP000033740">
    <property type="component" value="Unassembled WGS sequence"/>
</dbReference>
<dbReference type="EMBL" id="JYIX01000036">
    <property type="protein sequence ID" value="KJL32779.1"/>
    <property type="molecule type" value="Genomic_DNA"/>
</dbReference>
<feature type="transmembrane region" description="Helical" evidence="7">
    <location>
        <begin position="796"/>
        <end position="827"/>
    </location>
</feature>
<reference evidence="9 10" key="1">
    <citation type="submission" date="2015-02" db="EMBL/GenBank/DDBJ databases">
        <title>Draft genome sequences of ten Microbacterium spp. with emphasis on heavy metal contaminated environments.</title>
        <authorList>
            <person name="Corretto E."/>
        </authorList>
    </citation>
    <scope>NUCLEOTIDE SEQUENCE [LARGE SCALE GENOMIC DNA]</scope>
    <source>
        <strain evidence="9 10">ARN176</strain>
    </source>
</reference>
<evidence type="ECO:0000313" key="10">
    <source>
        <dbReference type="Proteomes" id="UP000033740"/>
    </source>
</evidence>
<proteinExistence type="inferred from homology"/>
<dbReference type="RefSeq" id="WP_045272621.1">
    <property type="nucleotide sequence ID" value="NZ_JYIX01000036.1"/>
</dbReference>
<feature type="transmembrane region" description="Helical" evidence="7">
    <location>
        <begin position="357"/>
        <end position="387"/>
    </location>
</feature>
<comment type="subcellular location">
    <subcellularLocation>
        <location evidence="1">Cell membrane</location>
        <topology evidence="1">Multi-pass membrane protein</topology>
    </subcellularLocation>
</comment>
<evidence type="ECO:0000256" key="3">
    <source>
        <dbReference type="ARBA" id="ARBA00022692"/>
    </source>
</evidence>
<feature type="transmembrane region" description="Helical" evidence="7">
    <location>
        <begin position="312"/>
        <end position="336"/>
    </location>
</feature>
<keyword evidence="5 7" id="KW-0472">Membrane</keyword>
<feature type="transmembrane region" description="Helical" evidence="7">
    <location>
        <begin position="748"/>
        <end position="775"/>
    </location>
</feature>
<comment type="similarity">
    <text evidence="6">Belongs to the ABC-4 integral membrane protein family.</text>
</comment>
<keyword evidence="10" id="KW-1185">Reference proteome</keyword>
<keyword evidence="2" id="KW-1003">Cell membrane</keyword>
<dbReference type="InterPro" id="IPR003838">
    <property type="entry name" value="ABC3_permease_C"/>
</dbReference>
<feature type="transmembrane region" description="Helical" evidence="7">
    <location>
        <begin position="466"/>
        <end position="490"/>
    </location>
</feature>
<evidence type="ECO:0000256" key="4">
    <source>
        <dbReference type="ARBA" id="ARBA00022989"/>
    </source>
</evidence>
<dbReference type="PANTHER" id="PTHR30572:SF4">
    <property type="entry name" value="ABC TRANSPORTER PERMEASE YTRF"/>
    <property type="match status" value="1"/>
</dbReference>
<comment type="caution">
    <text evidence="9">The sequence shown here is derived from an EMBL/GenBank/DDBJ whole genome shotgun (WGS) entry which is preliminary data.</text>
</comment>
<feature type="transmembrane region" description="Helical" evidence="7">
    <location>
        <begin position="847"/>
        <end position="870"/>
    </location>
</feature>
<dbReference type="GO" id="GO:0022857">
    <property type="term" value="F:transmembrane transporter activity"/>
    <property type="evidence" value="ECO:0007669"/>
    <property type="project" value="TreeGrafter"/>
</dbReference>
<evidence type="ECO:0000256" key="1">
    <source>
        <dbReference type="ARBA" id="ARBA00004651"/>
    </source>
</evidence>
<feature type="transmembrane region" description="Helical" evidence="7">
    <location>
        <begin position="393"/>
        <end position="416"/>
    </location>
</feature>